<sequence>MIEPVTDASSGSRRTVDFLIRFSEAVTEIDWIFSVTLATGSSGKSTEDKTMQIMIKSRFAGTVYVQGWTVATGQAQAFVCEEGYDGPCCIVFF</sequence>
<reference evidence="2" key="3">
    <citation type="submission" date="2021-06" db="EMBL/GenBank/DDBJ databases">
        <title>Updating the genus Pseudomonas: Description of 43 new species and partition of the Pseudomonas putida group.</title>
        <authorList>
            <person name="Girard L."/>
            <person name="Lood C."/>
            <person name="Vandamme P."/>
            <person name="Rokni-Zadeh H."/>
            <person name="Van Noort V."/>
            <person name="Hofte M."/>
            <person name="Lavigne R."/>
            <person name="De Mot R."/>
        </authorList>
    </citation>
    <scope>NUCLEOTIDE SEQUENCE</scope>
    <source>
        <strain evidence="2">SWRI102</strain>
    </source>
</reference>
<dbReference type="Proteomes" id="UP000659438">
    <property type="component" value="Unassembled WGS sequence"/>
</dbReference>
<gene>
    <name evidence="2" type="ORF">HU742_018235</name>
    <name evidence="1" type="ORF">HU742_07730</name>
</gene>
<dbReference type="RefSeq" id="WP_186643045.1">
    <property type="nucleotide sequence ID" value="NZ_JABWQX020000001.1"/>
</dbReference>
<organism evidence="1">
    <name type="scientific">Pseudomonas marvdashtae</name>
    <dbReference type="NCBI Taxonomy" id="2745500"/>
    <lineage>
        <taxon>Bacteria</taxon>
        <taxon>Pseudomonadati</taxon>
        <taxon>Pseudomonadota</taxon>
        <taxon>Gammaproteobacteria</taxon>
        <taxon>Pseudomonadales</taxon>
        <taxon>Pseudomonadaceae</taxon>
        <taxon>Pseudomonas</taxon>
    </lineage>
</organism>
<reference evidence="1" key="2">
    <citation type="submission" date="2020-07" db="EMBL/GenBank/DDBJ databases">
        <authorList>
            <person name="Lood C."/>
            <person name="Girard L."/>
        </authorList>
    </citation>
    <scope>NUCLEOTIDE SEQUENCE</scope>
    <source>
        <strain evidence="1">SWRI102</strain>
    </source>
</reference>
<dbReference type="EMBL" id="JABWQX010000002">
    <property type="protein sequence ID" value="MBC3395091.1"/>
    <property type="molecule type" value="Genomic_DNA"/>
</dbReference>
<comment type="caution">
    <text evidence="1">The sequence shown here is derived from an EMBL/GenBank/DDBJ whole genome shotgun (WGS) entry which is preliminary data.</text>
</comment>
<evidence type="ECO:0000313" key="1">
    <source>
        <dbReference type="EMBL" id="MBC3395091.1"/>
    </source>
</evidence>
<keyword evidence="3" id="KW-1185">Reference proteome</keyword>
<evidence type="ECO:0000313" key="2">
    <source>
        <dbReference type="EMBL" id="MBV4553087.1"/>
    </source>
</evidence>
<dbReference type="EMBL" id="JABWQX020000001">
    <property type="protein sequence ID" value="MBV4553087.1"/>
    <property type="molecule type" value="Genomic_DNA"/>
</dbReference>
<accession>A0A923FM32</accession>
<protein>
    <submittedName>
        <fullName evidence="1">Uncharacterized protein</fullName>
    </submittedName>
</protein>
<name>A0A923FM32_9PSED</name>
<reference evidence="1 3" key="1">
    <citation type="journal article" date="2020" name="Microorganisms">
        <title>Reliable Identification of Environmental Pseudomonas Isolates Using the rpoD Gene.</title>
        <authorList>
            <consortium name="The Broad Institute Genome Sequencing Platform"/>
            <person name="Girard L."/>
            <person name="Lood C."/>
            <person name="Rokni-Zadeh H."/>
            <person name="van Noort V."/>
            <person name="Lavigne R."/>
            <person name="De Mot R."/>
        </authorList>
    </citation>
    <scope>NUCLEOTIDE SEQUENCE</scope>
    <source>
        <strain evidence="1 3">SWRI102</strain>
    </source>
</reference>
<dbReference type="AlphaFoldDB" id="A0A923FM32"/>
<proteinExistence type="predicted"/>
<evidence type="ECO:0000313" key="3">
    <source>
        <dbReference type="Proteomes" id="UP000659438"/>
    </source>
</evidence>